<dbReference type="PROSITE" id="PS50096">
    <property type="entry name" value="IQ"/>
    <property type="match status" value="1"/>
</dbReference>
<comment type="caution">
    <text evidence="2">The sequence shown here is derived from an EMBL/GenBank/DDBJ whole genome shotgun (WGS) entry which is preliminary data.</text>
</comment>
<keyword evidence="3" id="KW-1185">Reference proteome</keyword>
<dbReference type="EMBL" id="CAJZBQ010000036">
    <property type="protein sequence ID" value="CAG9324649.1"/>
    <property type="molecule type" value="Genomic_DNA"/>
</dbReference>
<dbReference type="Gene3D" id="2.20.110.10">
    <property type="entry name" value="Histone H3 K4-specific methyltransferase SET7/9 N-terminal domain"/>
    <property type="match status" value="5"/>
</dbReference>
<dbReference type="InterPro" id="IPR003409">
    <property type="entry name" value="MORN"/>
</dbReference>
<dbReference type="PANTHER" id="PTHR23084">
    <property type="entry name" value="PHOSPHATIDYLINOSITOL-4-PHOSPHATE 5-KINASE RELATED"/>
    <property type="match status" value="1"/>
</dbReference>
<dbReference type="SMART" id="SM00698">
    <property type="entry name" value="MORN"/>
    <property type="match status" value="9"/>
</dbReference>
<accession>A0AAU9JJH5</accession>
<dbReference type="AlphaFoldDB" id="A0AAU9JJH5"/>
<dbReference type="Pfam" id="PF02493">
    <property type="entry name" value="MORN"/>
    <property type="match status" value="10"/>
</dbReference>
<keyword evidence="1" id="KW-0677">Repeat</keyword>
<evidence type="ECO:0000256" key="1">
    <source>
        <dbReference type="ARBA" id="ARBA00022737"/>
    </source>
</evidence>
<gene>
    <name evidence="2" type="ORF">BSTOLATCC_MIC36435</name>
</gene>
<dbReference type="SUPFAM" id="SSF82185">
    <property type="entry name" value="Histone H3 K4-specific methyltransferase SET7/9 N-terminal domain"/>
    <property type="match status" value="2"/>
</dbReference>
<protein>
    <recommendedName>
        <fullName evidence="4">MORN repeat protein</fullName>
    </recommendedName>
</protein>
<name>A0AAU9JJH5_9CILI</name>
<evidence type="ECO:0008006" key="4">
    <source>
        <dbReference type="Google" id="ProtNLM"/>
    </source>
</evidence>
<sequence length="362" mass="41557">MGTGCNTCLKDTDIDEERFIIDKRSHKNNKNLDSSFILFSPHPFYPEYDSSSIVLLQSVIRGYIERKSLSIKIHAGSHSRAESDTNSRSIIEIWGPIPDYSNSATITTAKKLGRFKYQKKFIDEVKVFKKGPVQIEGGAIYIGEWNENWERYGKGIQTWKDGSKYEGYWKNDFANGRGRLIHSDGDSYEGDWVDGKASGKGIYIHSDDTRYEGDWLNDEKHGNGIEIWSNGSRYEGSYEYGKKHGKGKLILADGSYEGDFFEGNIHGYGVYQWKDLRKYSGQWKNNKMDGQGSFVWPDGRFYKGEYHKDHKHGFGIFKWPNGKVYEGFWKNGKQNGLGKMTNSDGKIEEGEWRDGKLVQNKL</sequence>
<evidence type="ECO:0000313" key="3">
    <source>
        <dbReference type="Proteomes" id="UP001162131"/>
    </source>
</evidence>
<reference evidence="2" key="1">
    <citation type="submission" date="2021-09" db="EMBL/GenBank/DDBJ databases">
        <authorList>
            <consortium name="AG Swart"/>
            <person name="Singh M."/>
            <person name="Singh A."/>
            <person name="Seah K."/>
            <person name="Emmerich C."/>
        </authorList>
    </citation>
    <scope>NUCLEOTIDE SEQUENCE</scope>
    <source>
        <strain evidence="2">ATCC30299</strain>
    </source>
</reference>
<proteinExistence type="predicted"/>
<organism evidence="2 3">
    <name type="scientific">Blepharisma stoltei</name>
    <dbReference type="NCBI Taxonomy" id="1481888"/>
    <lineage>
        <taxon>Eukaryota</taxon>
        <taxon>Sar</taxon>
        <taxon>Alveolata</taxon>
        <taxon>Ciliophora</taxon>
        <taxon>Postciliodesmatophora</taxon>
        <taxon>Heterotrichea</taxon>
        <taxon>Heterotrichida</taxon>
        <taxon>Blepharismidae</taxon>
        <taxon>Blepharisma</taxon>
    </lineage>
</organism>
<dbReference type="PANTHER" id="PTHR23084:SF179">
    <property type="entry name" value="OS10G0565000 PROTEIN"/>
    <property type="match status" value="1"/>
</dbReference>
<dbReference type="Proteomes" id="UP001162131">
    <property type="component" value="Unassembled WGS sequence"/>
</dbReference>
<evidence type="ECO:0000313" key="2">
    <source>
        <dbReference type="EMBL" id="CAG9324649.1"/>
    </source>
</evidence>